<feature type="compositionally biased region" description="Polar residues" evidence="5">
    <location>
        <begin position="80"/>
        <end position="91"/>
    </location>
</feature>
<dbReference type="SMART" id="SM00066">
    <property type="entry name" value="GAL4"/>
    <property type="match status" value="1"/>
</dbReference>
<dbReference type="GO" id="GO:0009893">
    <property type="term" value="P:positive regulation of metabolic process"/>
    <property type="evidence" value="ECO:0007669"/>
    <property type="project" value="UniProtKB-ARBA"/>
</dbReference>
<evidence type="ECO:0000256" key="5">
    <source>
        <dbReference type="SAM" id="MobiDB-lite"/>
    </source>
</evidence>
<sequence>MFGAFRCTSGPSNNLEYIDMSAKAGMETRKSSVVACEECKAQKVKCNGDLYGCERCQEKSTNCTYRTPTRTPTPAGPSGSKRQSPGLSVPSSKRRRTESESDCRSSPVDPHIKVQMPFTHSSPVFINSYQDWDEFCDVNATDHPGLSLNLEESVPCLPMISSGSEFHSTPSSLASPSTSYTNEGDRNVFLMTPPTATIGQSSFNHRRRHCACIQSLANSLEEVAGDKARSRTDNSERIDYLLMSLHHGVDACNRVLACTDCTICTTNSILLVTVVQQLATRSTDLCDLLLALQDKPKAVLPDDAPDLKISGVFVGRYQVQIEAVCRELVHTVSNIHFRDLRQLLECLPDRIVQGSKASRMLADATEEAKKAYCILEGIMIKRAAEKSKSRESVV</sequence>
<feature type="domain" description="Zn(2)-C6 fungal-type" evidence="6">
    <location>
        <begin position="35"/>
        <end position="65"/>
    </location>
</feature>
<dbReference type="Gene3D" id="4.10.240.10">
    <property type="entry name" value="Zn(2)-C6 fungal-type DNA-binding domain"/>
    <property type="match status" value="1"/>
</dbReference>
<keyword evidence="1" id="KW-0805">Transcription regulation</keyword>
<dbReference type="SUPFAM" id="SSF57701">
    <property type="entry name" value="Zn2/Cys6 DNA-binding domain"/>
    <property type="match status" value="1"/>
</dbReference>
<dbReference type="GO" id="GO:0008270">
    <property type="term" value="F:zinc ion binding"/>
    <property type="evidence" value="ECO:0007669"/>
    <property type="project" value="InterPro"/>
</dbReference>
<keyword evidence="3" id="KW-0804">Transcription</keyword>
<evidence type="ECO:0000313" key="8">
    <source>
        <dbReference type="Proteomes" id="UP000248423"/>
    </source>
</evidence>
<dbReference type="VEuPathDB" id="FungiDB:BO78DRAFT_412450"/>
<name>A0A319DRD7_ASPSB</name>
<feature type="region of interest" description="Disordered" evidence="5">
    <location>
        <begin position="64"/>
        <end position="114"/>
    </location>
</feature>
<organism evidence="7 8">
    <name type="scientific">Aspergillus sclerotiicarbonarius (strain CBS 121057 / IBT 28362)</name>
    <dbReference type="NCBI Taxonomy" id="1448318"/>
    <lineage>
        <taxon>Eukaryota</taxon>
        <taxon>Fungi</taxon>
        <taxon>Dikarya</taxon>
        <taxon>Ascomycota</taxon>
        <taxon>Pezizomycotina</taxon>
        <taxon>Eurotiomycetes</taxon>
        <taxon>Eurotiomycetidae</taxon>
        <taxon>Eurotiales</taxon>
        <taxon>Aspergillaceae</taxon>
        <taxon>Aspergillus</taxon>
        <taxon>Aspergillus subgen. Circumdati</taxon>
    </lineage>
</organism>
<dbReference type="PROSITE" id="PS00463">
    <property type="entry name" value="ZN2_CY6_FUNGAL_1"/>
    <property type="match status" value="1"/>
</dbReference>
<dbReference type="EMBL" id="KZ826471">
    <property type="protein sequence ID" value="PYI00227.1"/>
    <property type="molecule type" value="Genomic_DNA"/>
</dbReference>
<evidence type="ECO:0000313" key="7">
    <source>
        <dbReference type="EMBL" id="PYI00227.1"/>
    </source>
</evidence>
<feature type="compositionally biased region" description="Low complexity" evidence="5">
    <location>
        <begin position="64"/>
        <end position="73"/>
    </location>
</feature>
<dbReference type="GO" id="GO:0000981">
    <property type="term" value="F:DNA-binding transcription factor activity, RNA polymerase II-specific"/>
    <property type="evidence" value="ECO:0007669"/>
    <property type="project" value="InterPro"/>
</dbReference>
<dbReference type="Proteomes" id="UP000248423">
    <property type="component" value="Unassembled WGS sequence"/>
</dbReference>
<reference evidence="7 8" key="1">
    <citation type="submission" date="2018-02" db="EMBL/GenBank/DDBJ databases">
        <title>The genomes of Aspergillus section Nigri reveals drivers in fungal speciation.</title>
        <authorList>
            <consortium name="DOE Joint Genome Institute"/>
            <person name="Vesth T.C."/>
            <person name="Nybo J."/>
            <person name="Theobald S."/>
            <person name="Brandl J."/>
            <person name="Frisvad J.C."/>
            <person name="Nielsen K.F."/>
            <person name="Lyhne E.K."/>
            <person name="Kogle M.E."/>
            <person name="Kuo A."/>
            <person name="Riley R."/>
            <person name="Clum A."/>
            <person name="Nolan M."/>
            <person name="Lipzen A."/>
            <person name="Salamov A."/>
            <person name="Henrissat B."/>
            <person name="Wiebenga A."/>
            <person name="De vries R.P."/>
            <person name="Grigoriev I.V."/>
            <person name="Mortensen U.H."/>
            <person name="Andersen M.R."/>
            <person name="Baker S.E."/>
        </authorList>
    </citation>
    <scope>NUCLEOTIDE SEQUENCE [LARGE SCALE GENOMIC DNA]</scope>
    <source>
        <strain evidence="7 8">CBS 121057</strain>
    </source>
</reference>
<gene>
    <name evidence="7" type="ORF">BO78DRAFT_412450</name>
</gene>
<dbReference type="PROSITE" id="PS50048">
    <property type="entry name" value="ZN2_CY6_FUNGAL_2"/>
    <property type="match status" value="1"/>
</dbReference>
<dbReference type="OrthoDB" id="4356994at2759"/>
<evidence type="ECO:0000256" key="4">
    <source>
        <dbReference type="ARBA" id="ARBA00023242"/>
    </source>
</evidence>
<dbReference type="STRING" id="1448318.A0A319DRD7"/>
<dbReference type="Pfam" id="PF00172">
    <property type="entry name" value="Zn_clus"/>
    <property type="match status" value="1"/>
</dbReference>
<keyword evidence="8" id="KW-1185">Reference proteome</keyword>
<keyword evidence="2" id="KW-0238">DNA-binding</keyword>
<keyword evidence="4" id="KW-0539">Nucleus</keyword>
<accession>A0A319DRD7</accession>
<evidence type="ECO:0000256" key="3">
    <source>
        <dbReference type="ARBA" id="ARBA00023163"/>
    </source>
</evidence>
<dbReference type="CDD" id="cd00067">
    <property type="entry name" value="GAL4"/>
    <property type="match status" value="1"/>
</dbReference>
<protein>
    <recommendedName>
        <fullName evidence="6">Zn(2)-C6 fungal-type domain-containing protein</fullName>
    </recommendedName>
</protein>
<dbReference type="AlphaFoldDB" id="A0A319DRD7"/>
<evidence type="ECO:0000259" key="6">
    <source>
        <dbReference type="PROSITE" id="PS50048"/>
    </source>
</evidence>
<dbReference type="GO" id="GO:0003677">
    <property type="term" value="F:DNA binding"/>
    <property type="evidence" value="ECO:0007669"/>
    <property type="project" value="UniProtKB-KW"/>
</dbReference>
<evidence type="ECO:0000256" key="1">
    <source>
        <dbReference type="ARBA" id="ARBA00023015"/>
    </source>
</evidence>
<proteinExistence type="predicted"/>
<evidence type="ECO:0000256" key="2">
    <source>
        <dbReference type="ARBA" id="ARBA00023125"/>
    </source>
</evidence>
<dbReference type="InterPro" id="IPR036864">
    <property type="entry name" value="Zn2-C6_fun-type_DNA-bd_sf"/>
</dbReference>
<dbReference type="InterPro" id="IPR001138">
    <property type="entry name" value="Zn2Cys6_DnaBD"/>
</dbReference>